<keyword evidence="3 6" id="KW-0862">Zinc</keyword>
<comment type="caution">
    <text evidence="8">The sequence shown here is derived from an EMBL/GenBank/DDBJ whole genome shotgun (WGS) entry which is preliminary data.</text>
</comment>
<reference evidence="8 9" key="1">
    <citation type="submission" date="2016-01" db="EMBL/GenBank/DDBJ databases">
        <title>The new phylogeny of the genus Mycobacterium.</title>
        <authorList>
            <person name="Tarcisio F."/>
            <person name="Conor M."/>
            <person name="Antonella G."/>
            <person name="Elisabetta G."/>
            <person name="Giulia F.S."/>
            <person name="Sara T."/>
            <person name="Anna F."/>
            <person name="Clotilde B."/>
            <person name="Roberto B."/>
            <person name="Veronica D.S."/>
            <person name="Fabio R."/>
            <person name="Monica P."/>
            <person name="Olivier J."/>
            <person name="Enrico T."/>
            <person name="Nicola S."/>
        </authorList>
    </citation>
    <scope>NUCLEOTIDE SEQUENCE [LARGE SCALE GENOMIC DNA]</scope>
    <source>
        <strain evidence="8 9">ATCC 700010</strain>
    </source>
</reference>
<gene>
    <name evidence="8" type="ORF">AWC31_04115</name>
</gene>
<keyword evidence="4" id="KW-0560">Oxidoreductase</keyword>
<dbReference type="SMART" id="SM00829">
    <property type="entry name" value="PKS_ER"/>
    <property type="match status" value="1"/>
</dbReference>
<dbReference type="InterPro" id="IPR011032">
    <property type="entry name" value="GroES-like_sf"/>
</dbReference>
<sequence length="367" mass="37667">MRIVGAVLDHSRADRPYRASAPLAITELDLSEPRAGEIRVAIDAAGVCHSDLSVVDGNRARPLPMLLGHEGTGLVEAVGDGVADIHPGQRVVMTFLPRCGQCEGCRSGGRIPCGRGSGANASGELMNGGTRLARNGGLVHHHLGVSAFATHAVVDRRSVVPIDPDIPPSVGALLGCAVLTGGGAVLNDGNARAGEPIAVVGLGGVGMAAVMTALALGHDVIAVDNVETKLALARDLGATEVLTPQRATERGIRAPVVIEAAGHPRAFETALALTTAGGRTITVGLPAPSAMAAVSPLLITAEARTIVGSYLGSAVPDRDIPVFVRLWRDGLLPIERLVTAEIELGQINAAMDDLADGRAIRQIVRMA</sequence>
<dbReference type="PANTHER" id="PTHR43880">
    <property type="entry name" value="ALCOHOL DEHYDROGENASE"/>
    <property type="match status" value="1"/>
</dbReference>
<keyword evidence="2 6" id="KW-0479">Metal-binding</keyword>
<dbReference type="Gene3D" id="3.40.50.720">
    <property type="entry name" value="NAD(P)-binding Rossmann-like Domain"/>
    <property type="match status" value="1"/>
</dbReference>
<evidence type="ECO:0000256" key="6">
    <source>
        <dbReference type="RuleBase" id="RU361277"/>
    </source>
</evidence>
<comment type="cofactor">
    <cofactor evidence="6">
        <name>Zn(2+)</name>
        <dbReference type="ChEBI" id="CHEBI:29105"/>
    </cofactor>
</comment>
<dbReference type="InterPro" id="IPR013154">
    <property type="entry name" value="ADH-like_N"/>
</dbReference>
<evidence type="ECO:0000256" key="3">
    <source>
        <dbReference type="ARBA" id="ARBA00022833"/>
    </source>
</evidence>
<dbReference type="GO" id="GO:0005829">
    <property type="term" value="C:cytosol"/>
    <property type="evidence" value="ECO:0007669"/>
    <property type="project" value="TreeGrafter"/>
</dbReference>
<feature type="domain" description="Enoyl reductase (ER)" evidence="7">
    <location>
        <begin position="18"/>
        <end position="364"/>
    </location>
</feature>
<keyword evidence="5" id="KW-0520">NAD</keyword>
<dbReference type="Pfam" id="PF00107">
    <property type="entry name" value="ADH_zinc_N"/>
    <property type="match status" value="1"/>
</dbReference>
<organism evidence="8 9">
    <name type="scientific">Mycolicibacterium wolinskyi</name>
    <dbReference type="NCBI Taxonomy" id="59750"/>
    <lineage>
        <taxon>Bacteria</taxon>
        <taxon>Bacillati</taxon>
        <taxon>Actinomycetota</taxon>
        <taxon>Actinomycetes</taxon>
        <taxon>Mycobacteriales</taxon>
        <taxon>Mycobacteriaceae</taxon>
        <taxon>Mycolicibacterium</taxon>
    </lineage>
</organism>
<dbReference type="AlphaFoldDB" id="A0A1X2EWH7"/>
<dbReference type="GO" id="GO:0008270">
    <property type="term" value="F:zinc ion binding"/>
    <property type="evidence" value="ECO:0007669"/>
    <property type="project" value="InterPro"/>
</dbReference>
<evidence type="ECO:0000256" key="1">
    <source>
        <dbReference type="ARBA" id="ARBA00008072"/>
    </source>
</evidence>
<dbReference type="InterPro" id="IPR036291">
    <property type="entry name" value="NAD(P)-bd_dom_sf"/>
</dbReference>
<evidence type="ECO:0000313" key="9">
    <source>
        <dbReference type="Proteomes" id="UP000193964"/>
    </source>
</evidence>
<dbReference type="Pfam" id="PF08240">
    <property type="entry name" value="ADH_N"/>
    <property type="match status" value="1"/>
</dbReference>
<dbReference type="InterPro" id="IPR002328">
    <property type="entry name" value="ADH_Zn_CS"/>
</dbReference>
<name>A0A1X2EWH7_9MYCO</name>
<dbReference type="OrthoDB" id="334894at2"/>
<dbReference type="Proteomes" id="UP000193964">
    <property type="component" value="Unassembled WGS sequence"/>
</dbReference>
<evidence type="ECO:0000259" key="7">
    <source>
        <dbReference type="SMART" id="SM00829"/>
    </source>
</evidence>
<evidence type="ECO:0000256" key="4">
    <source>
        <dbReference type="ARBA" id="ARBA00023002"/>
    </source>
</evidence>
<comment type="similarity">
    <text evidence="1 6">Belongs to the zinc-containing alcohol dehydrogenase family.</text>
</comment>
<evidence type="ECO:0000256" key="5">
    <source>
        <dbReference type="ARBA" id="ARBA00023027"/>
    </source>
</evidence>
<accession>A0A1X2EWH7</accession>
<dbReference type="EMBL" id="LQQA01000032">
    <property type="protein sequence ID" value="ORX10494.1"/>
    <property type="molecule type" value="Genomic_DNA"/>
</dbReference>
<dbReference type="GO" id="GO:0051903">
    <property type="term" value="F:S-(hydroxymethyl)glutathione dehydrogenase [NAD(P)+] activity"/>
    <property type="evidence" value="ECO:0007669"/>
    <property type="project" value="TreeGrafter"/>
</dbReference>
<proteinExistence type="inferred from homology"/>
<dbReference type="Gene3D" id="3.90.180.10">
    <property type="entry name" value="Medium-chain alcohol dehydrogenases, catalytic domain"/>
    <property type="match status" value="1"/>
</dbReference>
<dbReference type="SUPFAM" id="SSF50129">
    <property type="entry name" value="GroES-like"/>
    <property type="match status" value="2"/>
</dbReference>
<dbReference type="SUPFAM" id="SSF51735">
    <property type="entry name" value="NAD(P)-binding Rossmann-fold domains"/>
    <property type="match status" value="1"/>
</dbReference>
<dbReference type="InterPro" id="IPR013149">
    <property type="entry name" value="ADH-like_C"/>
</dbReference>
<dbReference type="PROSITE" id="PS00059">
    <property type="entry name" value="ADH_ZINC"/>
    <property type="match status" value="1"/>
</dbReference>
<protein>
    <submittedName>
        <fullName evidence="8">Alcohol dehydrogenase</fullName>
    </submittedName>
</protein>
<evidence type="ECO:0000313" key="8">
    <source>
        <dbReference type="EMBL" id="ORX10494.1"/>
    </source>
</evidence>
<dbReference type="RefSeq" id="WP_085147881.1">
    <property type="nucleotide sequence ID" value="NZ_JACKUA010000026.1"/>
</dbReference>
<evidence type="ECO:0000256" key="2">
    <source>
        <dbReference type="ARBA" id="ARBA00022723"/>
    </source>
</evidence>
<dbReference type="PANTHER" id="PTHR43880:SF12">
    <property type="entry name" value="ALCOHOL DEHYDROGENASE CLASS-3"/>
    <property type="match status" value="1"/>
</dbReference>
<dbReference type="InterPro" id="IPR020843">
    <property type="entry name" value="ER"/>
</dbReference>
<dbReference type="GO" id="GO:0046294">
    <property type="term" value="P:formaldehyde catabolic process"/>
    <property type="evidence" value="ECO:0007669"/>
    <property type="project" value="TreeGrafter"/>
</dbReference>